<dbReference type="KEGG" id="fgg:FSB75_04130"/>
<dbReference type="InterPro" id="IPR036520">
    <property type="entry name" value="UPF0759_sf"/>
</dbReference>
<dbReference type="EMBL" id="CP042433">
    <property type="protein sequence ID" value="QEC55126.1"/>
    <property type="molecule type" value="Genomic_DNA"/>
</dbReference>
<dbReference type="Proteomes" id="UP000321204">
    <property type="component" value="Chromosome"/>
</dbReference>
<dbReference type="Pfam" id="PF01904">
    <property type="entry name" value="DUF72"/>
    <property type="match status" value="1"/>
</dbReference>
<dbReference type="PANTHER" id="PTHR30348:SF4">
    <property type="entry name" value="DUF72 DOMAIN-CONTAINING PROTEIN"/>
    <property type="match status" value="1"/>
</dbReference>
<sequence length="244" mass="28533">MRHIRWHIGCSGFYYKEWKEVFYPKGLAQARWFDYYAQHFNTLEINNTFYRFPEPTLFQNWYSKAPDHFCFSVKVPRIVTHLQKFKETEQVLGDFYLLAKEGLKEKLGAILFQLPPSLAYSETLLQNILWQMNPLYQNVIEFRHISWWRKDVFAALKQANVCFCGVSFPGLISDAVVDLSFAYYRFHGVPKLYHSAYSESFIERIAAQMAASTVNEAFVYFNNTASAAALHNAKYLQTLIATHS</sequence>
<dbReference type="SUPFAM" id="SSF117396">
    <property type="entry name" value="TM1631-like"/>
    <property type="match status" value="1"/>
</dbReference>
<dbReference type="OrthoDB" id="9780310at2"/>
<dbReference type="RefSeq" id="WP_146783199.1">
    <property type="nucleotide sequence ID" value="NZ_BAABIO010000006.1"/>
</dbReference>
<dbReference type="InterPro" id="IPR002763">
    <property type="entry name" value="DUF72"/>
</dbReference>
<keyword evidence="2" id="KW-1185">Reference proteome</keyword>
<protein>
    <submittedName>
        <fullName evidence="1">DUF72 domain-containing protein</fullName>
    </submittedName>
</protein>
<reference evidence="1 2" key="1">
    <citation type="journal article" date="2015" name="Int. J. Syst. Evol. Microbiol.">
        <title>Flavisolibacter ginsenosidimutans sp. nov., with ginsenoside-converting activity isolated from soil used for cultivating ginseng.</title>
        <authorList>
            <person name="Zhao Y."/>
            <person name="Liu Q."/>
            <person name="Kang M.S."/>
            <person name="Jin F."/>
            <person name="Yu H."/>
            <person name="Im W.T."/>
        </authorList>
    </citation>
    <scope>NUCLEOTIDE SEQUENCE [LARGE SCALE GENOMIC DNA]</scope>
    <source>
        <strain evidence="1 2">Gsoil 636</strain>
    </source>
</reference>
<proteinExistence type="predicted"/>
<organism evidence="1 2">
    <name type="scientific">Flavisolibacter ginsenosidimutans</name>
    <dbReference type="NCBI Taxonomy" id="661481"/>
    <lineage>
        <taxon>Bacteria</taxon>
        <taxon>Pseudomonadati</taxon>
        <taxon>Bacteroidota</taxon>
        <taxon>Chitinophagia</taxon>
        <taxon>Chitinophagales</taxon>
        <taxon>Chitinophagaceae</taxon>
        <taxon>Flavisolibacter</taxon>
    </lineage>
</organism>
<gene>
    <name evidence="1" type="ORF">FSB75_04130</name>
</gene>
<dbReference type="Gene3D" id="3.20.20.410">
    <property type="entry name" value="Protein of unknown function UPF0759"/>
    <property type="match status" value="1"/>
</dbReference>
<evidence type="ECO:0000313" key="2">
    <source>
        <dbReference type="Proteomes" id="UP000321204"/>
    </source>
</evidence>
<evidence type="ECO:0000313" key="1">
    <source>
        <dbReference type="EMBL" id="QEC55126.1"/>
    </source>
</evidence>
<dbReference type="PANTHER" id="PTHR30348">
    <property type="entry name" value="UNCHARACTERIZED PROTEIN YECE"/>
    <property type="match status" value="1"/>
</dbReference>
<dbReference type="AlphaFoldDB" id="A0A5B8UFP3"/>
<accession>A0A5B8UFP3</accession>
<name>A0A5B8UFP3_9BACT</name>